<keyword evidence="3" id="KW-1185">Reference proteome</keyword>
<evidence type="ECO:0000313" key="2">
    <source>
        <dbReference type="EMBL" id="GAA0618074.1"/>
    </source>
</evidence>
<dbReference type="RefSeq" id="WP_344077945.1">
    <property type="nucleotide sequence ID" value="NZ_BAAACA010000038.1"/>
</dbReference>
<protein>
    <recommendedName>
        <fullName evidence="4">Toxin co-regulated pilus biosynthesis protein Q C-terminal domain-containing protein</fullName>
    </recommendedName>
</protein>
<dbReference type="Proteomes" id="UP001500668">
    <property type="component" value="Unassembled WGS sequence"/>
</dbReference>
<comment type="caution">
    <text evidence="2">The sequence shown here is derived from an EMBL/GenBank/DDBJ whole genome shotgun (WGS) entry which is preliminary data.</text>
</comment>
<reference evidence="3" key="1">
    <citation type="journal article" date="2019" name="Int. J. Syst. Evol. Microbiol.">
        <title>The Global Catalogue of Microorganisms (GCM) 10K type strain sequencing project: providing services to taxonomists for standard genome sequencing and annotation.</title>
        <authorList>
            <consortium name="The Broad Institute Genomics Platform"/>
            <consortium name="The Broad Institute Genome Sequencing Center for Infectious Disease"/>
            <person name="Wu L."/>
            <person name="Ma J."/>
        </authorList>
    </citation>
    <scope>NUCLEOTIDE SEQUENCE [LARGE SCALE GENOMIC DNA]</scope>
    <source>
        <strain evidence="3">JCM 5067</strain>
    </source>
</reference>
<name>A0ABP3RVF8_9ACTN</name>
<evidence type="ECO:0000313" key="3">
    <source>
        <dbReference type="Proteomes" id="UP001500668"/>
    </source>
</evidence>
<dbReference type="EMBL" id="BAAACA010000038">
    <property type="protein sequence ID" value="GAA0618074.1"/>
    <property type="molecule type" value="Genomic_DNA"/>
</dbReference>
<feature type="region of interest" description="Disordered" evidence="1">
    <location>
        <begin position="1"/>
        <end position="29"/>
    </location>
</feature>
<accession>A0ABP3RVF8</accession>
<sequence length="114" mass="12740">MDLSGDGPALDDRWAQSENNLSGELPDSPDTQRLAERFVRAGWRSRSSSWEGYELETSWCRIDANPIDATATLLNGVINPDRLDDLAALLTQSNLRFTLELYNDAGNLLREINS</sequence>
<organism evidence="2 3">
    <name type="scientific">Streptomyces crystallinus</name>
    <dbReference type="NCBI Taxonomy" id="68191"/>
    <lineage>
        <taxon>Bacteria</taxon>
        <taxon>Bacillati</taxon>
        <taxon>Actinomycetota</taxon>
        <taxon>Actinomycetes</taxon>
        <taxon>Kitasatosporales</taxon>
        <taxon>Streptomycetaceae</taxon>
        <taxon>Streptomyces</taxon>
    </lineage>
</organism>
<evidence type="ECO:0008006" key="4">
    <source>
        <dbReference type="Google" id="ProtNLM"/>
    </source>
</evidence>
<evidence type="ECO:0000256" key="1">
    <source>
        <dbReference type="SAM" id="MobiDB-lite"/>
    </source>
</evidence>
<proteinExistence type="predicted"/>
<gene>
    <name evidence="2" type="ORF">GCM10010394_55510</name>
</gene>